<proteinExistence type="inferred from homology"/>
<dbReference type="Gene3D" id="2.40.10.240">
    <property type="entry name" value="QueA-like"/>
    <property type="match status" value="1"/>
</dbReference>
<dbReference type="AlphaFoldDB" id="A0A6J6WVU4"/>
<dbReference type="InterPro" id="IPR042118">
    <property type="entry name" value="QueA_dom1"/>
</dbReference>
<keyword evidence="3" id="KW-0949">S-adenosyl-L-methionine</keyword>
<gene>
    <name evidence="5" type="ORF">UFOPK2969_00562</name>
</gene>
<dbReference type="PANTHER" id="PTHR30307">
    <property type="entry name" value="S-ADENOSYLMETHIONINE:TRNA RIBOSYLTRANSFERASE-ISOMERASE"/>
    <property type="match status" value="1"/>
</dbReference>
<dbReference type="InterPro" id="IPR036100">
    <property type="entry name" value="QueA_sf"/>
</dbReference>
<keyword evidence="4" id="KW-0671">Queuosine biosynthesis</keyword>
<dbReference type="PANTHER" id="PTHR30307:SF0">
    <property type="entry name" value="S-ADENOSYLMETHIONINE:TRNA RIBOSYLTRANSFERASE-ISOMERASE"/>
    <property type="match status" value="1"/>
</dbReference>
<dbReference type="HAMAP" id="MF_00113">
    <property type="entry name" value="QueA"/>
    <property type="match status" value="1"/>
</dbReference>
<dbReference type="NCBIfam" id="NF001140">
    <property type="entry name" value="PRK00147.1"/>
    <property type="match status" value="1"/>
</dbReference>
<dbReference type="EMBL" id="CAFAAD010000029">
    <property type="protein sequence ID" value="CAB4788249.1"/>
    <property type="molecule type" value="Genomic_DNA"/>
</dbReference>
<keyword evidence="2" id="KW-0808">Transferase</keyword>
<dbReference type="GO" id="GO:0051075">
    <property type="term" value="F:S-adenosylmethionine:tRNA ribosyltransferase-isomerase activity"/>
    <property type="evidence" value="ECO:0007669"/>
    <property type="project" value="TreeGrafter"/>
</dbReference>
<evidence type="ECO:0000313" key="5">
    <source>
        <dbReference type="EMBL" id="CAB4788249.1"/>
    </source>
</evidence>
<name>A0A6J6WVU4_9ZZZZ</name>
<dbReference type="GO" id="GO:0008616">
    <property type="term" value="P:tRNA queuosine(34) biosynthetic process"/>
    <property type="evidence" value="ECO:0007669"/>
    <property type="project" value="UniProtKB-KW"/>
</dbReference>
<dbReference type="InterPro" id="IPR003699">
    <property type="entry name" value="QueA"/>
</dbReference>
<evidence type="ECO:0000256" key="4">
    <source>
        <dbReference type="ARBA" id="ARBA00022785"/>
    </source>
</evidence>
<dbReference type="NCBIfam" id="TIGR00113">
    <property type="entry name" value="queA"/>
    <property type="match status" value="1"/>
</dbReference>
<dbReference type="Pfam" id="PF02547">
    <property type="entry name" value="Queuosine_synth"/>
    <property type="match status" value="1"/>
</dbReference>
<reference evidence="5" key="1">
    <citation type="submission" date="2020-05" db="EMBL/GenBank/DDBJ databases">
        <authorList>
            <person name="Chiriac C."/>
            <person name="Salcher M."/>
            <person name="Ghai R."/>
            <person name="Kavagutti S V."/>
        </authorList>
    </citation>
    <scope>NUCLEOTIDE SEQUENCE</scope>
</reference>
<dbReference type="InterPro" id="IPR042119">
    <property type="entry name" value="QueA_dom2"/>
</dbReference>
<protein>
    <submittedName>
        <fullName evidence="5">Unannotated protein</fullName>
    </submittedName>
</protein>
<sequence length="346" mass="37626">METVAFDYELPESAIAQHPLAQRDAARLLVDQGSGVAVLNKNVRDLPELLEPGDLLVLNTTRVLPARLALCKETGAAVEVLLLERLDGGSLSDSGASHWEALVRPGRKLPPGTVVRPVEGTGLEVVIEDDLGDGRRAVTIDVDGPLLDVLERFGVMPLPPYITEVLAEQERYQTVFAERPASAAAPTAGLHLTPEVLARCAERGIVRADVELVVGLGTFRPIATDQIEDHVMHGEFFRVPQETLDACARTKANGGRVVAVGTTAVRALESAAAFGTTEGRTELFIHGDYEFAIVDRLMTNFHLPKSSLIVMIDAFIGPRWRDLYAEALRDGYRFLSFGDAMLLTRQ</sequence>
<dbReference type="SUPFAM" id="SSF111337">
    <property type="entry name" value="QueA-like"/>
    <property type="match status" value="1"/>
</dbReference>
<dbReference type="Gene3D" id="3.40.1780.10">
    <property type="entry name" value="QueA-like"/>
    <property type="match status" value="1"/>
</dbReference>
<evidence type="ECO:0000256" key="2">
    <source>
        <dbReference type="ARBA" id="ARBA00022679"/>
    </source>
</evidence>
<evidence type="ECO:0000256" key="3">
    <source>
        <dbReference type="ARBA" id="ARBA00022691"/>
    </source>
</evidence>
<evidence type="ECO:0000256" key="1">
    <source>
        <dbReference type="ARBA" id="ARBA00022490"/>
    </source>
</evidence>
<organism evidence="5">
    <name type="scientific">freshwater metagenome</name>
    <dbReference type="NCBI Taxonomy" id="449393"/>
    <lineage>
        <taxon>unclassified sequences</taxon>
        <taxon>metagenomes</taxon>
        <taxon>ecological metagenomes</taxon>
    </lineage>
</organism>
<accession>A0A6J6WVU4</accession>
<keyword evidence="1" id="KW-0963">Cytoplasm</keyword>